<dbReference type="Pfam" id="PF00829">
    <property type="entry name" value="Ribosomal_L21p"/>
    <property type="match status" value="1"/>
</dbReference>
<keyword evidence="5" id="KW-0687">Ribonucleoprotein</keyword>
<dbReference type="OMA" id="FGTHCTI"/>
<evidence type="ECO:0000313" key="7">
    <source>
        <dbReference type="RefSeq" id="XP_010256399.1"/>
    </source>
</evidence>
<dbReference type="InterPro" id="IPR018258">
    <property type="entry name" value="Ribosomal_bL21_CS"/>
</dbReference>
<dbReference type="InterPro" id="IPR036164">
    <property type="entry name" value="bL21-like_sf"/>
</dbReference>
<dbReference type="Proteomes" id="UP000189703">
    <property type="component" value="Unplaced"/>
</dbReference>
<dbReference type="PANTHER" id="PTHR21349">
    <property type="entry name" value="50S RIBOSOMAL PROTEIN L21"/>
    <property type="match status" value="1"/>
</dbReference>
<dbReference type="GO" id="GO:0019843">
    <property type="term" value="F:rRNA binding"/>
    <property type="evidence" value="ECO:0007669"/>
    <property type="project" value="UniProtKB-KW"/>
</dbReference>
<evidence type="ECO:0000256" key="1">
    <source>
        <dbReference type="ARBA" id="ARBA00008563"/>
    </source>
</evidence>
<evidence type="ECO:0000256" key="3">
    <source>
        <dbReference type="ARBA" id="ARBA00022884"/>
    </source>
</evidence>
<dbReference type="GO" id="GO:1990904">
    <property type="term" value="C:ribonucleoprotein complex"/>
    <property type="evidence" value="ECO:0007669"/>
    <property type="project" value="UniProtKB-KW"/>
</dbReference>
<name>A0A1U8A3U2_NELNU</name>
<evidence type="ECO:0000256" key="5">
    <source>
        <dbReference type="ARBA" id="ARBA00023274"/>
    </source>
</evidence>
<evidence type="ECO:0000256" key="4">
    <source>
        <dbReference type="ARBA" id="ARBA00022980"/>
    </source>
</evidence>
<proteinExistence type="inferred from homology"/>
<dbReference type="FunCoup" id="A0A1U8A3U2">
    <property type="interactions" value="2112"/>
</dbReference>
<dbReference type="SUPFAM" id="SSF141091">
    <property type="entry name" value="L21p-like"/>
    <property type="match status" value="1"/>
</dbReference>
<dbReference type="GO" id="GO:0005840">
    <property type="term" value="C:ribosome"/>
    <property type="evidence" value="ECO:0007669"/>
    <property type="project" value="UniProtKB-KW"/>
</dbReference>
<keyword evidence="6" id="KW-1185">Reference proteome</keyword>
<gene>
    <name evidence="7" type="primary">LOC104596803</name>
</gene>
<dbReference type="GO" id="GO:0003735">
    <property type="term" value="F:structural constituent of ribosome"/>
    <property type="evidence" value="ECO:0000318"/>
    <property type="project" value="GO_Central"/>
</dbReference>
<keyword evidence="3" id="KW-0694">RNA-binding</keyword>
<evidence type="ECO:0000313" key="6">
    <source>
        <dbReference type="Proteomes" id="UP000189703"/>
    </source>
</evidence>
<accession>A0A1U8A3U2</accession>
<dbReference type="InterPro" id="IPR001787">
    <property type="entry name" value="Ribosomal_bL21"/>
</dbReference>
<dbReference type="eggNOG" id="KOG1686">
    <property type="taxonomic scope" value="Eukaryota"/>
</dbReference>
<dbReference type="RefSeq" id="XP_010256399.1">
    <property type="nucleotide sequence ID" value="XM_010258097.2"/>
</dbReference>
<reference evidence="7" key="1">
    <citation type="submission" date="2025-08" db="UniProtKB">
        <authorList>
            <consortium name="RefSeq"/>
        </authorList>
    </citation>
    <scope>IDENTIFICATION</scope>
</reference>
<dbReference type="GO" id="GO:0006412">
    <property type="term" value="P:translation"/>
    <property type="evidence" value="ECO:0007669"/>
    <property type="project" value="InterPro"/>
</dbReference>
<dbReference type="HAMAP" id="MF_01363">
    <property type="entry name" value="Ribosomal_bL21"/>
    <property type="match status" value="1"/>
</dbReference>
<evidence type="ECO:0000256" key="2">
    <source>
        <dbReference type="ARBA" id="ARBA00022730"/>
    </source>
</evidence>
<dbReference type="InterPro" id="IPR028909">
    <property type="entry name" value="bL21-like"/>
</dbReference>
<comment type="similarity">
    <text evidence="1">Belongs to the bacterial ribosomal protein bL21 family.</text>
</comment>
<organism evidence="6 7">
    <name type="scientific">Nelumbo nucifera</name>
    <name type="common">Sacred lotus</name>
    <dbReference type="NCBI Taxonomy" id="4432"/>
    <lineage>
        <taxon>Eukaryota</taxon>
        <taxon>Viridiplantae</taxon>
        <taxon>Streptophyta</taxon>
        <taxon>Embryophyta</taxon>
        <taxon>Tracheophyta</taxon>
        <taxon>Spermatophyta</taxon>
        <taxon>Magnoliopsida</taxon>
        <taxon>Proteales</taxon>
        <taxon>Nelumbonaceae</taxon>
        <taxon>Nelumbo</taxon>
    </lineage>
</organism>
<dbReference type="GeneID" id="104596803"/>
<keyword evidence="2" id="KW-0699">rRNA-binding</keyword>
<dbReference type="GO" id="GO:0005737">
    <property type="term" value="C:cytoplasm"/>
    <property type="evidence" value="ECO:0007669"/>
    <property type="project" value="UniProtKB-ARBA"/>
</dbReference>
<dbReference type="PROSITE" id="PS01169">
    <property type="entry name" value="RIBOSOMAL_L21"/>
    <property type="match status" value="1"/>
</dbReference>
<sequence>MASTTLGFFSSSSSWAPTVAMQKQSPTTLLLSKTSLNFFPSTSSLASNRLTFFPCSPSPIVYRKSTLSSIPKFSETDAPVVESEPDSEPTQLVENTKDVSKREEVFAVVMVGGRQYIVFPGRYIYTQRLKGANVNDKIILNKVLLVGTKTSTYIGKPVVLNAAVHAVVEEQTLDRKVIVFKYKKRKNYRRNIGHRQPITRIRITGITGYQDSPAVTLDS</sequence>
<dbReference type="KEGG" id="nnu:104596803"/>
<dbReference type="NCBIfam" id="TIGR00061">
    <property type="entry name" value="L21"/>
    <property type="match status" value="1"/>
</dbReference>
<protein>
    <submittedName>
        <fullName evidence="7">50S ribosomal protein L21, chloroplastic</fullName>
    </submittedName>
</protein>
<dbReference type="PANTHER" id="PTHR21349:SF8">
    <property type="entry name" value="LARGE RIBOSOMAL SUBUNIT PROTEIN BL21C"/>
    <property type="match status" value="1"/>
</dbReference>
<keyword evidence="4 7" id="KW-0689">Ribosomal protein</keyword>
<dbReference type="OrthoDB" id="5994at2759"/>
<dbReference type="STRING" id="4432.A0A1U8A3U2"/>
<dbReference type="AlphaFoldDB" id="A0A1U8A3U2"/>